<evidence type="ECO:0000256" key="2">
    <source>
        <dbReference type="ARBA" id="ARBA00022679"/>
    </source>
</evidence>
<comment type="similarity">
    <text evidence="5 6">Belongs to the LipB family.</text>
</comment>
<dbReference type="NCBIfam" id="NF010925">
    <property type="entry name" value="PRK14345.1"/>
    <property type="match status" value="1"/>
</dbReference>
<evidence type="ECO:0000256" key="6">
    <source>
        <dbReference type="PIRNR" id="PIRNR016262"/>
    </source>
</evidence>
<dbReference type="EC" id="2.3.1.181" evidence="5 6"/>
<keyword evidence="3 5" id="KW-0012">Acyltransferase</keyword>
<reference evidence="8 9" key="1">
    <citation type="submission" date="2023-05" db="EMBL/GenBank/DDBJ databases">
        <title>Corynebacterium suedekumii sp. nov. and Corynebacterium breve sp. nov. isolated from raw cow's milk.</title>
        <authorList>
            <person name="Baer M.K."/>
            <person name="Mehl L."/>
            <person name="Hellmuth R."/>
            <person name="Marke G."/>
            <person name="Lipski A."/>
        </authorList>
    </citation>
    <scope>NUCLEOTIDE SEQUENCE [LARGE SCALE GENOMIC DNA]</scope>
    <source>
        <strain evidence="8 9">R4</strain>
    </source>
</reference>
<dbReference type="RefSeq" id="WP_284823801.1">
    <property type="nucleotide sequence ID" value="NZ_CP126969.1"/>
</dbReference>
<evidence type="ECO:0000313" key="9">
    <source>
        <dbReference type="Proteomes" id="UP001225598"/>
    </source>
</evidence>
<comment type="function">
    <text evidence="4 5 6">Catalyzes the transfer of endogenously produced octanoic acid from octanoyl-acyl-carrier-protein onto the lipoyl domains of lipoate-dependent enzymes. Lipoyl-ACP can also act as a substrate although octanoyl-ACP is likely to be the physiological substrate.</text>
</comment>
<dbReference type="NCBIfam" id="TIGR00214">
    <property type="entry name" value="lipB"/>
    <property type="match status" value="1"/>
</dbReference>
<dbReference type="InterPro" id="IPR004143">
    <property type="entry name" value="BPL_LPL_catalytic"/>
</dbReference>
<keyword evidence="9" id="KW-1185">Reference proteome</keyword>
<dbReference type="PROSITE" id="PS51733">
    <property type="entry name" value="BPL_LPL_CATALYTIC"/>
    <property type="match status" value="1"/>
</dbReference>
<dbReference type="PANTHER" id="PTHR10993:SF7">
    <property type="entry name" value="LIPOYLTRANSFERASE 2, MITOCHONDRIAL-RELATED"/>
    <property type="match status" value="1"/>
</dbReference>
<dbReference type="InterPro" id="IPR000544">
    <property type="entry name" value="Octanoyltransferase"/>
</dbReference>
<dbReference type="Gene3D" id="3.30.930.10">
    <property type="entry name" value="Bira Bifunctional Protein, Domain 2"/>
    <property type="match status" value="1"/>
</dbReference>
<keyword evidence="2 5" id="KW-0808">Transferase</keyword>
<feature type="active site" description="Acyl-thioester intermediate" evidence="5">
    <location>
        <position position="198"/>
    </location>
</feature>
<dbReference type="PROSITE" id="PS01313">
    <property type="entry name" value="LIPB"/>
    <property type="match status" value="1"/>
</dbReference>
<dbReference type="SUPFAM" id="SSF55681">
    <property type="entry name" value="Class II aaRS and biotin synthetases"/>
    <property type="match status" value="1"/>
</dbReference>
<keyword evidence="5" id="KW-0963">Cytoplasm</keyword>
<dbReference type="Proteomes" id="UP001225598">
    <property type="component" value="Chromosome"/>
</dbReference>
<feature type="binding site" evidence="5">
    <location>
        <begin position="180"/>
        <end position="182"/>
    </location>
    <ligand>
        <name>substrate</name>
    </ligand>
</feature>
<organism evidence="8 9">
    <name type="scientific">Corynebacterium breve</name>
    <dbReference type="NCBI Taxonomy" id="3049799"/>
    <lineage>
        <taxon>Bacteria</taxon>
        <taxon>Bacillati</taxon>
        <taxon>Actinomycetota</taxon>
        <taxon>Actinomycetes</taxon>
        <taxon>Mycobacteriales</taxon>
        <taxon>Corynebacteriaceae</taxon>
        <taxon>Corynebacterium</taxon>
    </lineage>
</organism>
<feature type="binding site" evidence="5">
    <location>
        <begin position="87"/>
        <end position="94"/>
    </location>
    <ligand>
        <name>substrate</name>
    </ligand>
</feature>
<dbReference type="HAMAP" id="MF_00013">
    <property type="entry name" value="LipB"/>
    <property type="match status" value="1"/>
</dbReference>
<comment type="subcellular location">
    <subcellularLocation>
        <location evidence="5">Cytoplasm</location>
    </subcellularLocation>
</comment>
<dbReference type="CDD" id="cd16444">
    <property type="entry name" value="LipB"/>
    <property type="match status" value="1"/>
</dbReference>
<dbReference type="InterPro" id="IPR045864">
    <property type="entry name" value="aa-tRNA-synth_II/BPL/LPL"/>
</dbReference>
<comment type="miscellaneous">
    <text evidence="5">In the reaction, the free carboxyl group of octanoic acid is attached via an amide linkage to the epsilon-amino group of a specific lysine residue of lipoyl domains of lipoate-dependent enzymes.</text>
</comment>
<dbReference type="InterPro" id="IPR020605">
    <property type="entry name" value="Octanoyltransferase_CS"/>
</dbReference>
<comment type="pathway">
    <text evidence="1 5 6">Protein modification; protein lipoylation via endogenous pathway; protein N(6)-(lipoyl)lysine from octanoyl-[acyl-carrier-protein]: step 1/2.</text>
</comment>
<feature type="site" description="Lowers pKa of active site Cys" evidence="5">
    <location>
        <position position="164"/>
    </location>
</feature>
<accession>A0ABY8VD25</accession>
<dbReference type="EMBL" id="CP126969">
    <property type="protein sequence ID" value="WIM67012.1"/>
    <property type="molecule type" value="Genomic_DNA"/>
</dbReference>
<dbReference type="Pfam" id="PF21948">
    <property type="entry name" value="LplA-B_cat"/>
    <property type="match status" value="1"/>
</dbReference>
<dbReference type="PANTHER" id="PTHR10993">
    <property type="entry name" value="OCTANOYLTRANSFERASE"/>
    <property type="match status" value="1"/>
</dbReference>
<proteinExistence type="inferred from homology"/>
<evidence type="ECO:0000256" key="3">
    <source>
        <dbReference type="ARBA" id="ARBA00023315"/>
    </source>
</evidence>
<dbReference type="PIRSF" id="PIRSF016262">
    <property type="entry name" value="LPLase"/>
    <property type="match status" value="1"/>
</dbReference>
<name>A0ABY8VD25_9CORY</name>
<evidence type="ECO:0000256" key="1">
    <source>
        <dbReference type="ARBA" id="ARBA00004821"/>
    </source>
</evidence>
<feature type="binding site" evidence="5">
    <location>
        <begin position="167"/>
        <end position="169"/>
    </location>
    <ligand>
        <name>substrate</name>
    </ligand>
</feature>
<evidence type="ECO:0000256" key="5">
    <source>
        <dbReference type="HAMAP-Rule" id="MF_00013"/>
    </source>
</evidence>
<sequence length="257" mass="27874">MTAPRDPFFPADKSIRASSDPLDVRHLGLVDYQEAWDIQADLVKQRSADEIGDTVLVLEHPSVYTAGKRTQPSDRPMNGLPVVDVDRGGRITWHGEGQLVVYPIVKLAEPVDVVDYVRRIEEAVIQAVRVAGVEAAGRIDGRSGVWLPDSVRAASAKASARDRKIAALGIRISRGVTMHGLSLNCNNTLEFYDHIVACGIDDADVTTMSLELGREVTCADMVTPVMEALDDALAGRLIVADHTFKSAPDPSKGLPRK</sequence>
<protein>
    <recommendedName>
        <fullName evidence="5 6">Octanoyltransferase</fullName>
        <ecNumber evidence="5 6">2.3.1.181</ecNumber>
    </recommendedName>
    <alternativeName>
        <fullName evidence="5">Lipoate-protein ligase B</fullName>
    </alternativeName>
    <alternativeName>
        <fullName evidence="5">Lipoyl/octanoyl transferase</fullName>
    </alternativeName>
    <alternativeName>
        <fullName evidence="5">Octanoyl-[acyl-carrier-protein]-protein N-octanoyltransferase</fullName>
    </alternativeName>
</protein>
<dbReference type="GO" id="GO:0033819">
    <property type="term" value="F:lipoyl(octanoyl) transferase activity"/>
    <property type="evidence" value="ECO:0007669"/>
    <property type="project" value="UniProtKB-EC"/>
</dbReference>
<evidence type="ECO:0000256" key="4">
    <source>
        <dbReference type="ARBA" id="ARBA00024732"/>
    </source>
</evidence>
<gene>
    <name evidence="5 8" type="primary">lipB</name>
    <name evidence="8" type="ORF">QP027_07705</name>
</gene>
<feature type="domain" description="BPL/LPL catalytic" evidence="7">
    <location>
        <begin position="49"/>
        <end position="237"/>
    </location>
</feature>
<evidence type="ECO:0000259" key="7">
    <source>
        <dbReference type="PROSITE" id="PS51733"/>
    </source>
</evidence>
<evidence type="ECO:0000313" key="8">
    <source>
        <dbReference type="EMBL" id="WIM67012.1"/>
    </source>
</evidence>
<comment type="catalytic activity">
    <reaction evidence="5 6">
        <text>octanoyl-[ACP] + L-lysyl-[protein] = N(6)-octanoyl-L-lysyl-[protein] + holo-[ACP] + H(+)</text>
        <dbReference type="Rhea" id="RHEA:17665"/>
        <dbReference type="Rhea" id="RHEA-COMP:9636"/>
        <dbReference type="Rhea" id="RHEA-COMP:9685"/>
        <dbReference type="Rhea" id="RHEA-COMP:9752"/>
        <dbReference type="Rhea" id="RHEA-COMP:9928"/>
        <dbReference type="ChEBI" id="CHEBI:15378"/>
        <dbReference type="ChEBI" id="CHEBI:29969"/>
        <dbReference type="ChEBI" id="CHEBI:64479"/>
        <dbReference type="ChEBI" id="CHEBI:78463"/>
        <dbReference type="ChEBI" id="CHEBI:78809"/>
        <dbReference type="EC" id="2.3.1.181"/>
    </reaction>
</comment>